<dbReference type="GO" id="GO:0008270">
    <property type="term" value="F:zinc ion binding"/>
    <property type="evidence" value="ECO:0007669"/>
    <property type="project" value="UniProtKB-KW"/>
</dbReference>
<dbReference type="InterPro" id="IPR013087">
    <property type="entry name" value="Znf_C2H2_type"/>
</dbReference>
<feature type="domain" description="C2H2-type" evidence="2">
    <location>
        <begin position="10"/>
        <end position="39"/>
    </location>
</feature>
<dbReference type="SMART" id="SM00355">
    <property type="entry name" value="ZnF_C2H2"/>
    <property type="match status" value="2"/>
</dbReference>
<reference evidence="3" key="1">
    <citation type="journal article" date="2019" name="bioRxiv">
        <title>The Genome of the Zebra Mussel, Dreissena polymorpha: A Resource for Invasive Species Research.</title>
        <authorList>
            <person name="McCartney M.A."/>
            <person name="Auch B."/>
            <person name="Kono T."/>
            <person name="Mallez S."/>
            <person name="Zhang Y."/>
            <person name="Obille A."/>
            <person name="Becker A."/>
            <person name="Abrahante J.E."/>
            <person name="Garbe J."/>
            <person name="Badalamenti J.P."/>
            <person name="Herman A."/>
            <person name="Mangelson H."/>
            <person name="Liachko I."/>
            <person name="Sullivan S."/>
            <person name="Sone E.D."/>
            <person name="Koren S."/>
            <person name="Silverstein K.A.T."/>
            <person name="Beckman K.B."/>
            <person name="Gohl D.M."/>
        </authorList>
    </citation>
    <scope>NUCLEOTIDE SEQUENCE</scope>
    <source>
        <strain evidence="3">Duluth1</strain>
        <tissue evidence="3">Whole animal</tissue>
    </source>
</reference>
<dbReference type="Proteomes" id="UP000828390">
    <property type="component" value="Unassembled WGS sequence"/>
</dbReference>
<keyword evidence="1" id="KW-0479">Metal-binding</keyword>
<evidence type="ECO:0000259" key="2">
    <source>
        <dbReference type="PROSITE" id="PS50157"/>
    </source>
</evidence>
<comment type="caution">
    <text evidence="3">The sequence shown here is derived from an EMBL/GenBank/DDBJ whole genome shotgun (WGS) entry which is preliminary data.</text>
</comment>
<reference evidence="3" key="2">
    <citation type="submission" date="2020-11" db="EMBL/GenBank/DDBJ databases">
        <authorList>
            <person name="McCartney M.A."/>
            <person name="Auch B."/>
            <person name="Kono T."/>
            <person name="Mallez S."/>
            <person name="Becker A."/>
            <person name="Gohl D.M."/>
            <person name="Silverstein K.A.T."/>
            <person name="Koren S."/>
            <person name="Bechman K.B."/>
            <person name="Herman A."/>
            <person name="Abrahante J.E."/>
            <person name="Garbe J."/>
        </authorList>
    </citation>
    <scope>NUCLEOTIDE SEQUENCE</scope>
    <source>
        <strain evidence="3">Duluth1</strain>
        <tissue evidence="3">Whole animal</tissue>
    </source>
</reference>
<name>A0A9D4BUT2_DREPO</name>
<keyword evidence="1" id="KW-0863">Zinc-finger</keyword>
<evidence type="ECO:0000313" key="4">
    <source>
        <dbReference type="Proteomes" id="UP000828390"/>
    </source>
</evidence>
<keyword evidence="4" id="KW-1185">Reference proteome</keyword>
<evidence type="ECO:0000313" key="3">
    <source>
        <dbReference type="EMBL" id="KAH3709804.1"/>
    </source>
</evidence>
<dbReference type="Gene3D" id="3.30.160.60">
    <property type="entry name" value="Classic Zinc Finger"/>
    <property type="match status" value="1"/>
</dbReference>
<feature type="domain" description="C2H2-type" evidence="2">
    <location>
        <begin position="71"/>
        <end position="98"/>
    </location>
</feature>
<gene>
    <name evidence="3" type="ORF">DPMN_069269</name>
</gene>
<evidence type="ECO:0000256" key="1">
    <source>
        <dbReference type="PROSITE-ProRule" id="PRU00042"/>
    </source>
</evidence>
<protein>
    <recommendedName>
        <fullName evidence="2">C2H2-type domain-containing protein</fullName>
    </recommendedName>
</protein>
<dbReference type="AlphaFoldDB" id="A0A9D4BUT2"/>
<accession>A0A9D4BUT2</accession>
<dbReference type="PROSITE" id="PS00028">
    <property type="entry name" value="ZINC_FINGER_C2H2_1"/>
    <property type="match status" value="1"/>
</dbReference>
<dbReference type="Pfam" id="PF00096">
    <property type="entry name" value="zf-C2H2"/>
    <property type="match status" value="1"/>
</dbReference>
<proteinExistence type="predicted"/>
<sequence length="98" mass="11280">MVSSRLLGKFQCEFCFRTTRDSYDLRKHRLNSLHPNSGPVIGFKSVIPQLHDALSQPLDNTKSSLMPLGKNQCEFCYKIMKDNYALTQHRRIHTGKAI</sequence>
<organism evidence="3 4">
    <name type="scientific">Dreissena polymorpha</name>
    <name type="common">Zebra mussel</name>
    <name type="synonym">Mytilus polymorpha</name>
    <dbReference type="NCBI Taxonomy" id="45954"/>
    <lineage>
        <taxon>Eukaryota</taxon>
        <taxon>Metazoa</taxon>
        <taxon>Spiralia</taxon>
        <taxon>Lophotrochozoa</taxon>
        <taxon>Mollusca</taxon>
        <taxon>Bivalvia</taxon>
        <taxon>Autobranchia</taxon>
        <taxon>Heteroconchia</taxon>
        <taxon>Euheterodonta</taxon>
        <taxon>Imparidentia</taxon>
        <taxon>Neoheterodontei</taxon>
        <taxon>Myida</taxon>
        <taxon>Dreissenoidea</taxon>
        <taxon>Dreissenidae</taxon>
        <taxon>Dreissena</taxon>
    </lineage>
</organism>
<dbReference type="PROSITE" id="PS50157">
    <property type="entry name" value="ZINC_FINGER_C2H2_2"/>
    <property type="match status" value="2"/>
</dbReference>
<dbReference type="EMBL" id="JAIWYP010000014">
    <property type="protein sequence ID" value="KAH3709804.1"/>
    <property type="molecule type" value="Genomic_DNA"/>
</dbReference>
<keyword evidence="1" id="KW-0862">Zinc</keyword>